<evidence type="ECO:0000313" key="5">
    <source>
        <dbReference type="EMBL" id="CAD9270054.1"/>
    </source>
</evidence>
<dbReference type="InterPro" id="IPR045247">
    <property type="entry name" value="Oye-like"/>
</dbReference>
<dbReference type="InterPro" id="IPR013785">
    <property type="entry name" value="Aldolase_TIM"/>
</dbReference>
<protein>
    <recommendedName>
        <fullName evidence="4">NADH:flavin oxidoreductase/NADH oxidase N-terminal domain-containing protein</fullName>
    </recommendedName>
</protein>
<dbReference type="PANTHER" id="PTHR22893:SF91">
    <property type="entry name" value="NADPH DEHYDROGENASE 2-RELATED"/>
    <property type="match status" value="1"/>
</dbReference>
<evidence type="ECO:0000256" key="2">
    <source>
        <dbReference type="ARBA" id="ARBA00005979"/>
    </source>
</evidence>
<proteinExistence type="inferred from homology"/>
<dbReference type="EMBL" id="HBGJ01045346">
    <property type="protein sequence ID" value="CAD9270054.1"/>
    <property type="molecule type" value="Transcribed_RNA"/>
</dbReference>
<sequence length="405" mass="43610">MELPTNKAPHLLAPGTVGAIDVRNRVFAAPLTRGRAGPTRVPNDDLVQHYADRAVHSGLIFTEATTVSESANGWTNSAGLYTREQMEGWKRVNDAVHANGGRIVYQMWHMGRAAHSSFLGGEQIVAPSAITINGANFGSDGVHAADGSKKPYEEPRALTIDEIAAIVEDYRRSATLAKEAGFDGIEVHSANGYLLDTFLQSSTNKRTDAYGGPVENRMRLLNEILDAILTVWDADRVGVRLSPNGVYNDMGSEDNIETFTYALQQLRARDLAFVHVMDGLGFGFHKKTDAFTLEAMQAVYQGTLIGNCGYTRDTAEAAIAAGNATAISFGRPFIANPDLPFRFAHDIPLAESDPSKWFGGDSDGYNTYDFAEVAEIPEEQPTASVIKAEAVSGSSVSGSSTISTN</sequence>
<comment type="cofactor">
    <cofactor evidence="1">
        <name>FMN</name>
        <dbReference type="ChEBI" id="CHEBI:58210"/>
    </cofactor>
</comment>
<accession>A0A7S1ULZ3</accession>
<feature type="domain" description="NADH:flavin oxidoreductase/NADH oxidase N-terminal" evidence="4">
    <location>
        <begin position="11"/>
        <end position="348"/>
    </location>
</feature>
<dbReference type="GO" id="GO:0005829">
    <property type="term" value="C:cytosol"/>
    <property type="evidence" value="ECO:0007669"/>
    <property type="project" value="UniProtKB-ARBA"/>
</dbReference>
<reference evidence="5" key="1">
    <citation type="submission" date="2021-01" db="EMBL/GenBank/DDBJ databases">
        <authorList>
            <person name="Corre E."/>
            <person name="Pelletier E."/>
            <person name="Niang G."/>
            <person name="Scheremetjew M."/>
            <person name="Finn R."/>
            <person name="Kale V."/>
            <person name="Holt S."/>
            <person name="Cochrane G."/>
            <person name="Meng A."/>
            <person name="Brown T."/>
            <person name="Cohen L."/>
        </authorList>
    </citation>
    <scope>NUCLEOTIDE SEQUENCE</scope>
    <source>
        <strain evidence="5">CCMP2877</strain>
    </source>
</reference>
<dbReference type="SUPFAM" id="SSF51395">
    <property type="entry name" value="FMN-linked oxidoreductases"/>
    <property type="match status" value="1"/>
</dbReference>
<name>A0A7S1ULZ3_9STRA</name>
<dbReference type="PANTHER" id="PTHR22893">
    <property type="entry name" value="NADH OXIDOREDUCTASE-RELATED"/>
    <property type="match status" value="1"/>
</dbReference>
<dbReference type="InterPro" id="IPR001155">
    <property type="entry name" value="OxRdtase_FMN_N"/>
</dbReference>
<organism evidence="5">
    <name type="scientific">Phaeomonas parva</name>
    <dbReference type="NCBI Taxonomy" id="124430"/>
    <lineage>
        <taxon>Eukaryota</taxon>
        <taxon>Sar</taxon>
        <taxon>Stramenopiles</taxon>
        <taxon>Ochrophyta</taxon>
        <taxon>Pinguiophyceae</taxon>
        <taxon>Pinguiochrysidales</taxon>
        <taxon>Pinguiochrysidaceae</taxon>
        <taxon>Phaeomonas</taxon>
    </lineage>
</organism>
<evidence type="ECO:0000259" key="4">
    <source>
        <dbReference type="Pfam" id="PF00724"/>
    </source>
</evidence>
<dbReference type="GO" id="GO:0010181">
    <property type="term" value="F:FMN binding"/>
    <property type="evidence" value="ECO:0007669"/>
    <property type="project" value="InterPro"/>
</dbReference>
<dbReference type="GO" id="GO:0016628">
    <property type="term" value="F:oxidoreductase activity, acting on the CH-CH group of donors, NAD or NADP as acceptor"/>
    <property type="evidence" value="ECO:0007669"/>
    <property type="project" value="UniProtKB-ARBA"/>
</dbReference>
<dbReference type="Gene3D" id="3.20.20.70">
    <property type="entry name" value="Aldolase class I"/>
    <property type="match status" value="1"/>
</dbReference>
<evidence type="ECO:0000256" key="1">
    <source>
        <dbReference type="ARBA" id="ARBA00001917"/>
    </source>
</evidence>
<dbReference type="Pfam" id="PF00724">
    <property type="entry name" value="Oxidored_FMN"/>
    <property type="match status" value="1"/>
</dbReference>
<comment type="similarity">
    <text evidence="2">Belongs to the NADH:flavin oxidoreductase/NADH oxidase family.</text>
</comment>
<evidence type="ECO:0000256" key="3">
    <source>
        <dbReference type="ARBA" id="ARBA00023002"/>
    </source>
</evidence>
<keyword evidence="3" id="KW-0560">Oxidoreductase</keyword>
<dbReference type="FunFam" id="3.20.20.70:FF:000059">
    <property type="entry name" value="N-ethylmaleimide reductase, FMN-linked"/>
    <property type="match status" value="1"/>
</dbReference>
<dbReference type="AlphaFoldDB" id="A0A7S1ULZ3"/>
<dbReference type="CDD" id="cd02933">
    <property type="entry name" value="OYE_like_FMN"/>
    <property type="match status" value="1"/>
</dbReference>
<gene>
    <name evidence="5" type="ORF">PPAR1163_LOCUS28493</name>
</gene>